<comment type="caution">
    <text evidence="2">The sequence shown here is derived from an EMBL/GenBank/DDBJ whole genome shotgun (WGS) entry which is preliminary data.</text>
</comment>
<organism evidence="2 3">
    <name type="scientific">Asterophora parasitica</name>
    <dbReference type="NCBI Taxonomy" id="117018"/>
    <lineage>
        <taxon>Eukaryota</taxon>
        <taxon>Fungi</taxon>
        <taxon>Dikarya</taxon>
        <taxon>Basidiomycota</taxon>
        <taxon>Agaricomycotina</taxon>
        <taxon>Agaricomycetes</taxon>
        <taxon>Agaricomycetidae</taxon>
        <taxon>Agaricales</taxon>
        <taxon>Tricholomatineae</taxon>
        <taxon>Lyophyllaceae</taxon>
        <taxon>Asterophora</taxon>
    </lineage>
</organism>
<keyword evidence="3" id="KW-1185">Reference proteome</keyword>
<reference evidence="2" key="2">
    <citation type="submission" date="2021-10" db="EMBL/GenBank/DDBJ databases">
        <title>Phylogenomics reveals ancestral predisposition of the termite-cultivated fungus Termitomyces towards a domesticated lifestyle.</title>
        <authorList>
            <person name="Auxier B."/>
            <person name="Grum-Grzhimaylo A."/>
            <person name="Cardenas M.E."/>
            <person name="Lodge J.D."/>
            <person name="Laessoe T."/>
            <person name="Pedersen O."/>
            <person name="Smith M.E."/>
            <person name="Kuyper T.W."/>
            <person name="Franco-Molano E.A."/>
            <person name="Baroni T.J."/>
            <person name="Aanen D.K."/>
        </authorList>
    </citation>
    <scope>NUCLEOTIDE SEQUENCE</scope>
    <source>
        <strain evidence="2">AP01</strain>
        <tissue evidence="2">Mycelium</tissue>
    </source>
</reference>
<dbReference type="AlphaFoldDB" id="A0A9P7KGK9"/>
<dbReference type="EMBL" id="JABCKV010000001">
    <property type="protein sequence ID" value="KAG5648749.1"/>
    <property type="molecule type" value="Genomic_DNA"/>
</dbReference>
<evidence type="ECO:0000313" key="2">
    <source>
        <dbReference type="EMBL" id="KAG5648749.1"/>
    </source>
</evidence>
<sequence>MDSPTGSIRRPGPPLLKRERYVYTYNLLAPGTPLQFLISVEPLTGKYSQGRYTFQLSFKTNGIERNLCEPIVFTLHVDPRSLDFAVFIFPGKSSIPVGSLYSLRVWLRVNGIDHRLFSDDELWVGKDLDFHSIADASFVRLKSVDSKSQVYHGFAGRALVTFTCRWHHLSDNLYNYSLDYEANGVGANLFEDLQLRIDGDPRAVTFLIYCVPISSIPAGSSHRIRVWLKSLVNLSASTPSALPFHDSYIYQRIWKSDNFKIGARLDFEAMSNKTIMGFSAGAPVTVETSVPLPLPRTPQRDIGASSHFVPEKAQRGYQ</sequence>
<gene>
    <name evidence="2" type="ORF">DXG03_000096</name>
</gene>
<protein>
    <submittedName>
        <fullName evidence="2">Uncharacterized protein</fullName>
    </submittedName>
</protein>
<feature type="region of interest" description="Disordered" evidence="1">
    <location>
        <begin position="294"/>
        <end position="318"/>
    </location>
</feature>
<evidence type="ECO:0000256" key="1">
    <source>
        <dbReference type="SAM" id="MobiDB-lite"/>
    </source>
</evidence>
<accession>A0A9P7KGK9</accession>
<reference evidence="2" key="1">
    <citation type="submission" date="2020-07" db="EMBL/GenBank/DDBJ databases">
        <authorList>
            <person name="Nieuwenhuis M."/>
            <person name="Van De Peppel L.J.J."/>
        </authorList>
    </citation>
    <scope>NUCLEOTIDE SEQUENCE</scope>
    <source>
        <strain evidence="2">AP01</strain>
        <tissue evidence="2">Mycelium</tissue>
    </source>
</reference>
<evidence type="ECO:0000313" key="3">
    <source>
        <dbReference type="Proteomes" id="UP000775547"/>
    </source>
</evidence>
<dbReference type="OrthoDB" id="3210666at2759"/>
<dbReference type="Proteomes" id="UP000775547">
    <property type="component" value="Unassembled WGS sequence"/>
</dbReference>
<name>A0A9P7KGK9_9AGAR</name>
<feature type="compositionally biased region" description="Basic and acidic residues" evidence="1">
    <location>
        <begin position="309"/>
        <end position="318"/>
    </location>
</feature>
<proteinExistence type="predicted"/>